<dbReference type="PANTHER" id="PTHR43467">
    <property type="entry name" value="COBALT-PRECORRIN-2 C(20)-METHYLTRANSFERASE"/>
    <property type="match status" value="1"/>
</dbReference>
<dbReference type="CDD" id="cd11645">
    <property type="entry name" value="Precorrin_2_C20_MT"/>
    <property type="match status" value="1"/>
</dbReference>
<dbReference type="STRING" id="1168289.GCA_000259075_02132"/>
<dbReference type="InterPro" id="IPR014777">
    <property type="entry name" value="4pyrrole_Mease_sub1"/>
</dbReference>
<dbReference type="EMBL" id="QPIZ01000010">
    <property type="protein sequence ID" value="RCW35303.1"/>
    <property type="molecule type" value="Genomic_DNA"/>
</dbReference>
<dbReference type="InterPro" id="IPR035996">
    <property type="entry name" value="4pyrrol_Methylase_sf"/>
</dbReference>
<keyword evidence="6" id="KW-0949">S-adenosyl-L-methionine</keyword>
<reference evidence="9 10" key="1">
    <citation type="submission" date="2018-07" db="EMBL/GenBank/DDBJ databases">
        <title>Freshwater and sediment microbial communities from various areas in North America, analyzing microbe dynamics in response to fracking.</title>
        <authorList>
            <person name="Lamendella R."/>
        </authorList>
    </citation>
    <scope>NUCLEOTIDE SEQUENCE [LARGE SCALE GENOMIC DNA]</scope>
    <source>
        <strain evidence="9 10">160A</strain>
    </source>
</reference>
<evidence type="ECO:0000256" key="2">
    <source>
        <dbReference type="ARBA" id="ARBA00005879"/>
    </source>
</evidence>
<evidence type="ECO:0000256" key="4">
    <source>
        <dbReference type="ARBA" id="ARBA00022603"/>
    </source>
</evidence>
<feature type="domain" description="Tetrapyrrole methylase" evidence="8">
    <location>
        <begin position="3"/>
        <end position="212"/>
    </location>
</feature>
<proteinExistence type="inferred from homology"/>
<dbReference type="InterPro" id="IPR014776">
    <property type="entry name" value="4pyrrole_Mease_sub2"/>
</dbReference>
<keyword evidence="5 9" id="KW-0808">Transferase</keyword>
<organism evidence="9 10">
    <name type="scientific">Marinilabilia salmonicolor</name>
    <dbReference type="NCBI Taxonomy" id="989"/>
    <lineage>
        <taxon>Bacteria</taxon>
        <taxon>Pseudomonadati</taxon>
        <taxon>Bacteroidota</taxon>
        <taxon>Bacteroidia</taxon>
        <taxon>Marinilabiliales</taxon>
        <taxon>Marinilabiliaceae</taxon>
        <taxon>Marinilabilia</taxon>
    </lineage>
</organism>
<dbReference type="RefSeq" id="WP_106154129.1">
    <property type="nucleotide sequence ID" value="NZ_PVTS01000016.1"/>
</dbReference>
<dbReference type="GO" id="GO:0030788">
    <property type="term" value="F:precorrin-2 C20-methyltransferase activity"/>
    <property type="evidence" value="ECO:0007669"/>
    <property type="project" value="InterPro"/>
</dbReference>
<evidence type="ECO:0000313" key="9">
    <source>
        <dbReference type="EMBL" id="RCW35303.1"/>
    </source>
</evidence>
<dbReference type="Pfam" id="PF00590">
    <property type="entry name" value="TP_methylase"/>
    <property type="match status" value="1"/>
</dbReference>
<dbReference type="InterPro" id="IPR000878">
    <property type="entry name" value="4pyrrol_Mease"/>
</dbReference>
<keyword evidence="4 9" id="KW-0489">Methyltransferase</keyword>
<dbReference type="AlphaFoldDB" id="A0A2T0XBC5"/>
<comment type="caution">
    <text evidence="9">The sequence shown here is derived from an EMBL/GenBank/DDBJ whole genome shotgun (WGS) entry which is preliminary data.</text>
</comment>
<evidence type="ECO:0000256" key="6">
    <source>
        <dbReference type="ARBA" id="ARBA00022691"/>
    </source>
</evidence>
<comment type="similarity">
    <text evidence="2 7">Belongs to the precorrin methyltransferase family.</text>
</comment>
<accession>A0A2T0XBC5</accession>
<name>A0A2T0XBC5_9BACT</name>
<evidence type="ECO:0000256" key="5">
    <source>
        <dbReference type="ARBA" id="ARBA00022679"/>
    </source>
</evidence>
<comment type="pathway">
    <text evidence="1">Cofactor biosynthesis; adenosylcobalamin biosynthesis.</text>
</comment>
<sequence>MKKLTGIGLGPGDPEMITLKALKALQQADVIYYPATYSESGRVKSFSLEILQQLDIRTEFRPLIIPMTDKNRDEIYRKAYQMLKGAMVEGKEVAVVNEGDLLFYSTFGYLLKMAKADGVECKVVSGIPAFIAAGSLGHLPIVEGSAGFNLIARPKSFAQISQMLQENPDNTLVVMKMKVLTGWYHHLKQCSRPFLYVEKAGTTDEFVTSNVEDLKDREIPYFSVIMFYSGTMVEG</sequence>
<dbReference type="Gene3D" id="3.40.1010.10">
    <property type="entry name" value="Cobalt-precorrin-4 Transmethylase, Domain 1"/>
    <property type="match status" value="1"/>
</dbReference>
<protein>
    <submittedName>
        <fullName evidence="9">Cobalt-factor II C20-methyltransferase</fullName>
    </submittedName>
</protein>
<evidence type="ECO:0000256" key="1">
    <source>
        <dbReference type="ARBA" id="ARBA00004953"/>
    </source>
</evidence>
<dbReference type="OrthoDB" id="9815856at2"/>
<dbReference type="Gene3D" id="3.30.950.10">
    <property type="entry name" value="Methyltransferase, Cobalt-precorrin-4 Transmethylase, Domain 2"/>
    <property type="match status" value="1"/>
</dbReference>
<dbReference type="Proteomes" id="UP000252733">
    <property type="component" value="Unassembled WGS sequence"/>
</dbReference>
<dbReference type="GO" id="GO:0009236">
    <property type="term" value="P:cobalamin biosynthetic process"/>
    <property type="evidence" value="ECO:0007669"/>
    <property type="project" value="UniProtKB-UniRule"/>
</dbReference>
<dbReference type="PIRSF" id="PIRSF036427">
    <property type="entry name" value="Precrrn-2_mtase"/>
    <property type="match status" value="1"/>
</dbReference>
<keyword evidence="10" id="KW-1185">Reference proteome</keyword>
<keyword evidence="3" id="KW-0169">Cobalamin biosynthesis</keyword>
<evidence type="ECO:0000256" key="7">
    <source>
        <dbReference type="PIRNR" id="PIRNR036427"/>
    </source>
</evidence>
<evidence type="ECO:0000256" key="3">
    <source>
        <dbReference type="ARBA" id="ARBA00022573"/>
    </source>
</evidence>
<dbReference type="InterPro" id="IPR003043">
    <property type="entry name" value="Uropor_MeTrfase_CS"/>
</dbReference>
<evidence type="ECO:0000313" key="10">
    <source>
        <dbReference type="Proteomes" id="UP000252733"/>
    </source>
</evidence>
<dbReference type="GO" id="GO:0032259">
    <property type="term" value="P:methylation"/>
    <property type="evidence" value="ECO:0007669"/>
    <property type="project" value="UniProtKB-KW"/>
</dbReference>
<dbReference type="PANTHER" id="PTHR43467:SF2">
    <property type="entry name" value="COBALT-PRECORRIN-2 C(20)-METHYLTRANSFERASE"/>
    <property type="match status" value="1"/>
</dbReference>
<dbReference type="PROSITE" id="PS00839">
    <property type="entry name" value="SUMT_1"/>
    <property type="match status" value="1"/>
</dbReference>
<dbReference type="InterPro" id="IPR012382">
    <property type="entry name" value="CobI/CbiL"/>
</dbReference>
<gene>
    <name evidence="9" type="ORF">DFO77_11069</name>
</gene>
<evidence type="ECO:0000259" key="8">
    <source>
        <dbReference type="Pfam" id="PF00590"/>
    </source>
</evidence>
<dbReference type="SUPFAM" id="SSF53790">
    <property type="entry name" value="Tetrapyrrole methylase"/>
    <property type="match status" value="1"/>
</dbReference>